<evidence type="ECO:0000256" key="1">
    <source>
        <dbReference type="SAM" id="MobiDB-lite"/>
    </source>
</evidence>
<evidence type="ECO:0000313" key="4">
    <source>
        <dbReference type="EMBL" id="KPU75742.1"/>
    </source>
</evidence>
<dbReference type="AlphaFoldDB" id="B3MFC3"/>
<evidence type="ECO:0000313" key="6">
    <source>
        <dbReference type="EMBL" id="KPU75744.1"/>
    </source>
</evidence>
<gene>
    <name evidence="3" type="primary">Dana\GF12557</name>
    <name evidence="3" type="synonym">dana_GLEANR_12574</name>
    <name evidence="3" type="ORF">GF12557</name>
</gene>
<protein>
    <submittedName>
        <fullName evidence="3">Uncharacterized protein, isoform A</fullName>
    </submittedName>
    <submittedName>
        <fullName evidence="4">Uncharacterized protein, isoform B</fullName>
    </submittedName>
    <submittedName>
        <fullName evidence="5">Uncharacterized protein, isoform C</fullName>
    </submittedName>
    <submittedName>
        <fullName evidence="6">Uncharacterized protein, isoform D</fullName>
    </submittedName>
    <submittedName>
        <fullName evidence="7">Uncharacterized protein, isoform E</fullName>
    </submittedName>
</protein>
<evidence type="ECO:0000256" key="2">
    <source>
        <dbReference type="SAM" id="SignalP"/>
    </source>
</evidence>
<feature type="region of interest" description="Disordered" evidence="1">
    <location>
        <begin position="108"/>
        <end position="179"/>
    </location>
</feature>
<reference evidence="3" key="3">
    <citation type="submission" date="2015-10" db="EMBL/GenBank/DDBJ databases">
        <authorList>
            <consortium name="FlyBase"/>
        </authorList>
    </citation>
    <scope>NUCLEOTIDE SEQUENCE</scope>
    <source>
        <strain evidence="3">TSC#14024-0371.13</strain>
    </source>
</reference>
<dbReference type="GeneID" id="6495407"/>
<accession>B3MFC3</accession>
<dbReference type="EMBL" id="CH902619">
    <property type="protein sequence ID" value="KPU75744.1"/>
    <property type="molecule type" value="Genomic_DNA"/>
</dbReference>
<proteinExistence type="predicted"/>
<evidence type="ECO:0000313" key="3">
    <source>
        <dbReference type="EMBL" id="EDV35597.1"/>
    </source>
</evidence>
<evidence type="ECO:0000313" key="8">
    <source>
        <dbReference type="Proteomes" id="UP000007801"/>
    </source>
</evidence>
<name>B3MFC3_DROAN</name>
<feature type="signal peptide" evidence="2">
    <location>
        <begin position="1"/>
        <end position="22"/>
    </location>
</feature>
<evidence type="ECO:0000313" key="5">
    <source>
        <dbReference type="EMBL" id="KPU75743.1"/>
    </source>
</evidence>
<organism evidence="3 8">
    <name type="scientific">Drosophila ananassae</name>
    <name type="common">Fruit fly</name>
    <dbReference type="NCBI Taxonomy" id="7217"/>
    <lineage>
        <taxon>Eukaryota</taxon>
        <taxon>Metazoa</taxon>
        <taxon>Ecdysozoa</taxon>
        <taxon>Arthropoda</taxon>
        <taxon>Hexapoda</taxon>
        <taxon>Insecta</taxon>
        <taxon>Pterygota</taxon>
        <taxon>Neoptera</taxon>
        <taxon>Endopterygota</taxon>
        <taxon>Diptera</taxon>
        <taxon>Brachycera</taxon>
        <taxon>Muscomorpha</taxon>
        <taxon>Ephydroidea</taxon>
        <taxon>Drosophilidae</taxon>
        <taxon>Drosophila</taxon>
        <taxon>Sophophora</taxon>
    </lineage>
</organism>
<dbReference type="EMBL" id="CH902619">
    <property type="protein sequence ID" value="KPU75743.1"/>
    <property type="molecule type" value="Genomic_DNA"/>
</dbReference>
<keyword evidence="2" id="KW-0732">Signal</keyword>
<dbReference type="HOGENOM" id="CLU_1373519_0_0_1"/>
<reference evidence="3" key="2">
    <citation type="journal article" date="2008" name="Bioinformatics">
        <title>Assembly reconciliation.</title>
        <authorList>
            <person name="Zimin A.V."/>
            <person name="Smith D.R."/>
            <person name="Sutton G."/>
            <person name="Yorke J.A."/>
        </authorList>
    </citation>
    <scope>NUCLEOTIDE SEQUENCE</scope>
    <source>
        <strain evidence="3">TSC#14024-0371.13</strain>
    </source>
</reference>
<evidence type="ECO:0000313" key="7">
    <source>
        <dbReference type="EMBL" id="KPU75745.1"/>
    </source>
</evidence>
<sequence length="235" mass="25610">MSSTQLLHSLSLLLLLPLRCRRNCNTFITLAIWLLSALSAVIHKDHEGRQQAAEKNRERSRLRERPSEAAAPVEKDLQRLQQGPGEEEQQQQQQQEEDDTPYIATKVAHKRQSADQNLTTSRGTTSARGTGTGAALTSWQSSHSHRSPGASSSAQEEHNTVELTSPPIASRGATTKPTVRSIPSRITRSRGGINNTTTTATADVSTRHIHIHSSCSTSPRLRSWLAAGLVSSIAT</sequence>
<dbReference type="Proteomes" id="UP000007801">
    <property type="component" value="Unassembled WGS sequence"/>
</dbReference>
<keyword evidence="8" id="KW-1185">Reference proteome</keyword>
<feature type="region of interest" description="Disordered" evidence="1">
    <location>
        <begin position="46"/>
        <end position="75"/>
    </location>
</feature>
<dbReference type="EMBL" id="CH902619">
    <property type="protein sequence ID" value="KPU75742.1"/>
    <property type="molecule type" value="Genomic_DNA"/>
</dbReference>
<dbReference type="EMBL" id="CH902619">
    <property type="protein sequence ID" value="KPU75745.1"/>
    <property type="molecule type" value="Genomic_DNA"/>
</dbReference>
<feature type="compositionally biased region" description="Low complexity" evidence="1">
    <location>
        <begin position="118"/>
        <end position="154"/>
    </location>
</feature>
<reference evidence="3 8" key="1">
    <citation type="journal article" date="2007" name="Nature">
        <title>Evolution of genes and genomes on the Drosophila phylogeny.</title>
        <authorList>
            <consortium name="Drosophila 12 Genomes Consortium"/>
            <person name="Clark A.G."/>
            <person name="Eisen M.B."/>
            <person name="Smith D.R."/>
            <person name="Bergman C.M."/>
            <person name="Oliver B."/>
            <person name="Markow T.A."/>
            <person name="Kaufman T.C."/>
            <person name="Kellis M."/>
            <person name="Gelbart W."/>
            <person name="Iyer V.N."/>
            <person name="Pollard D.A."/>
            <person name="Sackton T.B."/>
            <person name="Larracuente A.M."/>
            <person name="Singh N.D."/>
            <person name="Abad J.P."/>
            <person name="Abt D.N."/>
            <person name="Adryan B."/>
            <person name="Aguade M."/>
            <person name="Akashi H."/>
            <person name="Anderson W.W."/>
            <person name="Aquadro C.F."/>
            <person name="Ardell D.H."/>
            <person name="Arguello R."/>
            <person name="Artieri C.G."/>
            <person name="Barbash D.A."/>
            <person name="Barker D."/>
            <person name="Barsanti P."/>
            <person name="Batterham P."/>
            <person name="Batzoglou S."/>
            <person name="Begun D."/>
            <person name="Bhutkar A."/>
            <person name="Blanco E."/>
            <person name="Bosak S.A."/>
            <person name="Bradley R.K."/>
            <person name="Brand A.D."/>
            <person name="Brent M.R."/>
            <person name="Brooks A.N."/>
            <person name="Brown R.H."/>
            <person name="Butlin R.K."/>
            <person name="Caggese C."/>
            <person name="Calvi B.R."/>
            <person name="Bernardo de Carvalho A."/>
            <person name="Caspi A."/>
            <person name="Castrezana S."/>
            <person name="Celniker S.E."/>
            <person name="Chang J.L."/>
            <person name="Chapple C."/>
            <person name="Chatterji S."/>
            <person name="Chinwalla A."/>
            <person name="Civetta A."/>
            <person name="Clifton S.W."/>
            <person name="Comeron J.M."/>
            <person name="Costello J.C."/>
            <person name="Coyne J.A."/>
            <person name="Daub J."/>
            <person name="David R.G."/>
            <person name="Delcher A.L."/>
            <person name="Delehaunty K."/>
            <person name="Do C.B."/>
            <person name="Ebling H."/>
            <person name="Edwards K."/>
            <person name="Eickbush T."/>
            <person name="Evans J.D."/>
            <person name="Filipski A."/>
            <person name="Findeiss S."/>
            <person name="Freyhult E."/>
            <person name="Fulton L."/>
            <person name="Fulton R."/>
            <person name="Garcia A.C."/>
            <person name="Gardiner A."/>
            <person name="Garfield D.A."/>
            <person name="Garvin B.E."/>
            <person name="Gibson G."/>
            <person name="Gilbert D."/>
            <person name="Gnerre S."/>
            <person name="Godfrey J."/>
            <person name="Good R."/>
            <person name="Gotea V."/>
            <person name="Gravely B."/>
            <person name="Greenberg A.J."/>
            <person name="Griffiths-Jones S."/>
            <person name="Gross S."/>
            <person name="Guigo R."/>
            <person name="Gustafson E.A."/>
            <person name="Haerty W."/>
            <person name="Hahn M.W."/>
            <person name="Halligan D.L."/>
            <person name="Halpern A.L."/>
            <person name="Halter G.M."/>
            <person name="Han M.V."/>
            <person name="Heger A."/>
            <person name="Hillier L."/>
            <person name="Hinrichs A.S."/>
            <person name="Holmes I."/>
            <person name="Hoskins R.A."/>
            <person name="Hubisz M.J."/>
            <person name="Hultmark D."/>
            <person name="Huntley M.A."/>
            <person name="Jaffe D.B."/>
            <person name="Jagadeeshan S."/>
            <person name="Jeck W.R."/>
            <person name="Johnson J."/>
            <person name="Jones C.D."/>
            <person name="Jordan W.C."/>
            <person name="Karpen G.H."/>
            <person name="Kataoka E."/>
            <person name="Keightley P.D."/>
            <person name="Kheradpour P."/>
            <person name="Kirkness E.F."/>
            <person name="Koerich L.B."/>
            <person name="Kristiansen K."/>
            <person name="Kudrna D."/>
            <person name="Kulathinal R.J."/>
            <person name="Kumar S."/>
            <person name="Kwok R."/>
            <person name="Lander E."/>
            <person name="Langley C.H."/>
            <person name="Lapoint R."/>
            <person name="Lazzaro B.P."/>
            <person name="Lee S.J."/>
            <person name="Levesque L."/>
            <person name="Li R."/>
            <person name="Lin C.F."/>
            <person name="Lin M.F."/>
            <person name="Lindblad-Toh K."/>
            <person name="Llopart A."/>
            <person name="Long M."/>
            <person name="Low L."/>
            <person name="Lozovsky E."/>
            <person name="Lu J."/>
            <person name="Luo M."/>
            <person name="Machado C.A."/>
            <person name="Makalowski W."/>
            <person name="Marzo M."/>
            <person name="Matsuda M."/>
            <person name="Matzkin L."/>
            <person name="McAllister B."/>
            <person name="McBride C.S."/>
            <person name="McKernan B."/>
            <person name="McKernan K."/>
            <person name="Mendez-Lago M."/>
            <person name="Minx P."/>
            <person name="Mollenhauer M.U."/>
            <person name="Montooth K."/>
            <person name="Mount S.M."/>
            <person name="Mu X."/>
            <person name="Myers E."/>
            <person name="Negre B."/>
            <person name="Newfeld S."/>
            <person name="Nielsen R."/>
            <person name="Noor M.A."/>
            <person name="O'Grady P."/>
            <person name="Pachter L."/>
            <person name="Papaceit M."/>
            <person name="Parisi M.J."/>
            <person name="Parisi M."/>
            <person name="Parts L."/>
            <person name="Pedersen J.S."/>
            <person name="Pesole G."/>
            <person name="Phillippy A.M."/>
            <person name="Ponting C.P."/>
            <person name="Pop M."/>
            <person name="Porcelli D."/>
            <person name="Powell J.R."/>
            <person name="Prohaska S."/>
            <person name="Pruitt K."/>
            <person name="Puig M."/>
            <person name="Quesneville H."/>
            <person name="Ram K.R."/>
            <person name="Rand D."/>
            <person name="Rasmussen M.D."/>
            <person name="Reed L.K."/>
            <person name="Reenan R."/>
            <person name="Reily A."/>
            <person name="Remington K.A."/>
            <person name="Rieger T.T."/>
            <person name="Ritchie M.G."/>
            <person name="Robin C."/>
            <person name="Rogers Y.H."/>
            <person name="Rohde C."/>
            <person name="Rozas J."/>
            <person name="Rubenfield M.J."/>
            <person name="Ruiz A."/>
            <person name="Russo S."/>
            <person name="Salzberg S.L."/>
            <person name="Sanchez-Gracia A."/>
            <person name="Saranga D.J."/>
            <person name="Sato H."/>
            <person name="Schaeffer S.W."/>
            <person name="Schatz M.C."/>
            <person name="Schlenke T."/>
            <person name="Schwartz R."/>
            <person name="Segarra C."/>
            <person name="Singh R.S."/>
            <person name="Sirot L."/>
            <person name="Sirota M."/>
            <person name="Sisneros N.B."/>
            <person name="Smith C.D."/>
            <person name="Smith T.F."/>
            <person name="Spieth J."/>
            <person name="Stage D.E."/>
            <person name="Stark A."/>
            <person name="Stephan W."/>
            <person name="Strausberg R.L."/>
            <person name="Strempel S."/>
            <person name="Sturgill D."/>
            <person name="Sutton G."/>
            <person name="Sutton G.G."/>
            <person name="Tao W."/>
            <person name="Teichmann S."/>
            <person name="Tobari Y.N."/>
            <person name="Tomimura Y."/>
            <person name="Tsolas J.M."/>
            <person name="Valente V.L."/>
            <person name="Venter E."/>
            <person name="Venter J.C."/>
            <person name="Vicario S."/>
            <person name="Vieira F.G."/>
            <person name="Vilella A.J."/>
            <person name="Villasante A."/>
            <person name="Walenz B."/>
            <person name="Wang J."/>
            <person name="Wasserman M."/>
            <person name="Watts T."/>
            <person name="Wilson D."/>
            <person name="Wilson R.K."/>
            <person name="Wing R.A."/>
            <person name="Wolfner M.F."/>
            <person name="Wong A."/>
            <person name="Wong G.K."/>
            <person name="Wu C.I."/>
            <person name="Wu G."/>
            <person name="Yamamoto D."/>
            <person name="Yang H.P."/>
            <person name="Yang S.P."/>
            <person name="Yorke J.A."/>
            <person name="Yoshida K."/>
            <person name="Zdobnov E."/>
            <person name="Zhang P."/>
            <person name="Zhang Y."/>
            <person name="Zimin A.V."/>
            <person name="Baldwin J."/>
            <person name="Abdouelleil A."/>
            <person name="Abdulkadir J."/>
            <person name="Abebe A."/>
            <person name="Abera B."/>
            <person name="Abreu J."/>
            <person name="Acer S.C."/>
            <person name="Aftuck L."/>
            <person name="Alexander A."/>
            <person name="An P."/>
            <person name="Anderson E."/>
            <person name="Anderson S."/>
            <person name="Arachi H."/>
            <person name="Azer M."/>
            <person name="Bachantsang P."/>
            <person name="Barry A."/>
            <person name="Bayul T."/>
            <person name="Berlin A."/>
            <person name="Bessette D."/>
            <person name="Bloom T."/>
            <person name="Blye J."/>
            <person name="Boguslavskiy L."/>
            <person name="Bonnet C."/>
            <person name="Boukhgalter B."/>
            <person name="Bourzgui I."/>
            <person name="Brown A."/>
            <person name="Cahill P."/>
            <person name="Channer S."/>
            <person name="Cheshatsang Y."/>
            <person name="Chuda L."/>
            <person name="Citroen M."/>
            <person name="Collymore A."/>
            <person name="Cooke P."/>
            <person name="Costello M."/>
            <person name="D'Aco K."/>
            <person name="Daza R."/>
            <person name="De Haan G."/>
            <person name="DeGray S."/>
            <person name="DeMaso C."/>
            <person name="Dhargay N."/>
            <person name="Dooley K."/>
            <person name="Dooley E."/>
            <person name="Doricent M."/>
            <person name="Dorje P."/>
            <person name="Dorjee K."/>
            <person name="Dupes A."/>
            <person name="Elong R."/>
            <person name="Falk J."/>
            <person name="Farina A."/>
            <person name="Faro S."/>
            <person name="Ferguson D."/>
            <person name="Fisher S."/>
            <person name="Foley C.D."/>
            <person name="Franke A."/>
            <person name="Friedrich D."/>
            <person name="Gadbois L."/>
            <person name="Gearin G."/>
            <person name="Gearin C.R."/>
            <person name="Giannoukos G."/>
            <person name="Goode T."/>
            <person name="Graham J."/>
            <person name="Grandbois E."/>
            <person name="Grewal S."/>
            <person name="Gyaltsen K."/>
            <person name="Hafez N."/>
            <person name="Hagos B."/>
            <person name="Hall J."/>
            <person name="Henson C."/>
            <person name="Hollinger A."/>
            <person name="Honan T."/>
            <person name="Huard M.D."/>
            <person name="Hughes L."/>
            <person name="Hurhula B."/>
            <person name="Husby M.E."/>
            <person name="Kamat A."/>
            <person name="Kanga B."/>
            <person name="Kashin S."/>
            <person name="Khazanovich D."/>
            <person name="Kisner P."/>
            <person name="Lance K."/>
            <person name="Lara M."/>
            <person name="Lee W."/>
            <person name="Lennon N."/>
            <person name="Letendre F."/>
            <person name="LeVine R."/>
            <person name="Lipovsky A."/>
            <person name="Liu X."/>
            <person name="Liu J."/>
            <person name="Liu S."/>
            <person name="Lokyitsang T."/>
            <person name="Lokyitsang Y."/>
            <person name="Lubonja R."/>
            <person name="Lui A."/>
            <person name="MacDonald P."/>
            <person name="Magnisalis V."/>
            <person name="Maru K."/>
            <person name="Matthews C."/>
            <person name="McCusker W."/>
            <person name="McDonough S."/>
            <person name="Mehta T."/>
            <person name="Meldrim J."/>
            <person name="Meneus L."/>
            <person name="Mihai O."/>
            <person name="Mihalev A."/>
            <person name="Mihova T."/>
            <person name="Mittelman R."/>
            <person name="Mlenga V."/>
            <person name="Montmayeur A."/>
            <person name="Mulrain L."/>
            <person name="Navidi A."/>
            <person name="Naylor J."/>
            <person name="Negash T."/>
            <person name="Nguyen T."/>
            <person name="Nguyen N."/>
            <person name="Nicol R."/>
            <person name="Norbu C."/>
            <person name="Norbu N."/>
            <person name="Novod N."/>
            <person name="O'Neill B."/>
            <person name="Osman S."/>
            <person name="Markiewicz E."/>
            <person name="Oyono O.L."/>
            <person name="Patti C."/>
            <person name="Phunkhang P."/>
            <person name="Pierre F."/>
            <person name="Priest M."/>
            <person name="Raghuraman S."/>
            <person name="Rege F."/>
            <person name="Reyes R."/>
            <person name="Rise C."/>
            <person name="Rogov P."/>
            <person name="Ross K."/>
            <person name="Ryan E."/>
            <person name="Settipalli S."/>
            <person name="Shea T."/>
            <person name="Sherpa N."/>
            <person name="Shi L."/>
            <person name="Shih D."/>
            <person name="Sparrow T."/>
            <person name="Spaulding J."/>
            <person name="Stalker J."/>
            <person name="Stange-Thomann N."/>
            <person name="Stavropoulos S."/>
            <person name="Stone C."/>
            <person name="Strader C."/>
            <person name="Tesfaye S."/>
            <person name="Thomson T."/>
            <person name="Thoulutsang Y."/>
            <person name="Thoulutsang D."/>
            <person name="Topham K."/>
            <person name="Topping I."/>
            <person name="Tsamla T."/>
            <person name="Vassiliev H."/>
            <person name="Vo A."/>
            <person name="Wangchuk T."/>
            <person name="Wangdi T."/>
            <person name="Weiand M."/>
            <person name="Wilkinson J."/>
            <person name="Wilson A."/>
            <person name="Yadav S."/>
            <person name="Young G."/>
            <person name="Yu Q."/>
            <person name="Zembek L."/>
            <person name="Zhong D."/>
            <person name="Zimmer A."/>
            <person name="Zwirko Z."/>
            <person name="Jaffe D.B."/>
            <person name="Alvarez P."/>
            <person name="Brockman W."/>
            <person name="Butler J."/>
            <person name="Chin C."/>
            <person name="Gnerre S."/>
            <person name="Grabherr M."/>
            <person name="Kleber M."/>
            <person name="Mauceli E."/>
            <person name="MacCallum I."/>
        </authorList>
    </citation>
    <scope>NUCLEOTIDE SEQUENCE [LARGE SCALE GENOMIC DNA]</scope>
    <source>
        <strain evidence="3">TSC#14024-0371.13</strain>
        <strain evidence="8">Tucson 14024-0371.13</strain>
    </source>
</reference>
<dbReference type="KEGG" id="dan:6495407"/>
<feature type="chain" id="PRO_5014298513" evidence="2">
    <location>
        <begin position="23"/>
        <end position="235"/>
    </location>
</feature>
<dbReference type="EMBL" id="CH902619">
    <property type="protein sequence ID" value="EDV35597.1"/>
    <property type="molecule type" value="Genomic_DNA"/>
</dbReference>